<dbReference type="InterPro" id="IPR012944">
    <property type="entry name" value="SusD_RagB_dom"/>
</dbReference>
<feature type="domain" description="RagB/SusD" evidence="7">
    <location>
        <begin position="367"/>
        <end position="535"/>
    </location>
</feature>
<name>A0A1I6S586_9FLAO</name>
<keyword evidence="5" id="KW-0998">Cell outer membrane</keyword>
<comment type="subcellular location">
    <subcellularLocation>
        <location evidence="1">Cell outer membrane</location>
    </subcellularLocation>
</comment>
<dbReference type="AlphaFoldDB" id="A0A1I6S586"/>
<dbReference type="RefSeq" id="WP_090228519.1">
    <property type="nucleotide sequence ID" value="NZ_FOZP01000007.1"/>
</dbReference>
<evidence type="ECO:0000313" key="8">
    <source>
        <dbReference type="EMBL" id="SFS72101.1"/>
    </source>
</evidence>
<dbReference type="OrthoDB" id="5694214at2"/>
<evidence type="ECO:0000256" key="3">
    <source>
        <dbReference type="ARBA" id="ARBA00022729"/>
    </source>
</evidence>
<dbReference type="Gene3D" id="1.10.3780.10">
    <property type="entry name" value="SusD-like"/>
    <property type="match status" value="1"/>
</dbReference>
<evidence type="ECO:0000256" key="5">
    <source>
        <dbReference type="ARBA" id="ARBA00023237"/>
    </source>
</evidence>
<accession>A0A1I6S586</accession>
<dbReference type="CDD" id="cd08977">
    <property type="entry name" value="SusD"/>
    <property type="match status" value="1"/>
</dbReference>
<dbReference type="Gene3D" id="1.25.40.390">
    <property type="match status" value="1"/>
</dbReference>
<keyword evidence="9" id="KW-1185">Reference proteome</keyword>
<dbReference type="InterPro" id="IPR011990">
    <property type="entry name" value="TPR-like_helical_dom_sf"/>
</dbReference>
<dbReference type="EMBL" id="FOZP01000007">
    <property type="protein sequence ID" value="SFS72101.1"/>
    <property type="molecule type" value="Genomic_DNA"/>
</dbReference>
<dbReference type="STRING" id="593133.SAMN04488006_2816"/>
<dbReference type="PROSITE" id="PS51257">
    <property type="entry name" value="PROKAR_LIPOPROTEIN"/>
    <property type="match status" value="1"/>
</dbReference>
<sequence>MKTKYIHKFYFFLGFLFILSACTNDLDVIPKDDDEFLSEDFYANPNSYKQALAGIYGNLSLTGTSGSGSSNLQGIDAGTSQYARTLWYLQDLAADEPIWSYENDEGGAVKEIQRNTWGPNNTILLGFFSRAMYTVALTNDFLRQSSPEALEARGHTSKVGNDIVAYRAEARLLRALAYYHLMDLFGKAAFVTENDPVGVYQGPQYNRAQLFDFIESELLDIEGDLVAPQQNEYARADKAVAWTILAKIYLNANVYIGQDKNTECITYTKKVIGGGFSLASDYGLNFLADNDFNEAGKNEIIFPLVCDGIVTQNYGATTVIINGEVGSLESNTAELGAQGWGGALRVRKQFSNKFLNGDVPLTDDRNTLITAGRTADIVDVGDRDSGFIITKFKNVTSTGEAGPDPTFVDTDFPMFRLADIYLMYAEAVVRGGAGGSMTDAVNYVNLLRNRAHSATISASSLTLPFLIDERSRELYWEGHRRQDLIRFGLYTGGNYNWAFKGGSASGIALPSHLNVYPIPANNMAANPNLTQNPGY</sequence>
<keyword evidence="3 6" id="KW-0732">Signal</keyword>
<evidence type="ECO:0000259" key="7">
    <source>
        <dbReference type="Pfam" id="PF07980"/>
    </source>
</evidence>
<evidence type="ECO:0000256" key="6">
    <source>
        <dbReference type="SAM" id="SignalP"/>
    </source>
</evidence>
<feature type="signal peptide" evidence="6">
    <location>
        <begin position="1"/>
        <end position="23"/>
    </location>
</feature>
<evidence type="ECO:0000256" key="2">
    <source>
        <dbReference type="ARBA" id="ARBA00006275"/>
    </source>
</evidence>
<evidence type="ECO:0000313" key="9">
    <source>
        <dbReference type="Proteomes" id="UP000199312"/>
    </source>
</evidence>
<reference evidence="9" key="1">
    <citation type="submission" date="2016-10" db="EMBL/GenBank/DDBJ databases">
        <authorList>
            <person name="Varghese N."/>
            <person name="Submissions S."/>
        </authorList>
    </citation>
    <scope>NUCLEOTIDE SEQUENCE [LARGE SCALE GENOMIC DNA]</scope>
    <source>
        <strain evidence="9">DSM 24450</strain>
    </source>
</reference>
<organism evidence="8 9">
    <name type="scientific">Lutibacter maritimus</name>
    <dbReference type="NCBI Taxonomy" id="593133"/>
    <lineage>
        <taxon>Bacteria</taxon>
        <taxon>Pseudomonadati</taxon>
        <taxon>Bacteroidota</taxon>
        <taxon>Flavobacteriia</taxon>
        <taxon>Flavobacteriales</taxon>
        <taxon>Flavobacteriaceae</taxon>
        <taxon>Lutibacter</taxon>
    </lineage>
</organism>
<feature type="chain" id="PRO_5011550515" evidence="6">
    <location>
        <begin position="24"/>
        <end position="535"/>
    </location>
</feature>
<dbReference type="GO" id="GO:0009279">
    <property type="term" value="C:cell outer membrane"/>
    <property type="evidence" value="ECO:0007669"/>
    <property type="project" value="UniProtKB-SubCell"/>
</dbReference>
<dbReference type="SUPFAM" id="SSF48452">
    <property type="entry name" value="TPR-like"/>
    <property type="match status" value="1"/>
</dbReference>
<evidence type="ECO:0000256" key="1">
    <source>
        <dbReference type="ARBA" id="ARBA00004442"/>
    </source>
</evidence>
<protein>
    <submittedName>
        <fullName evidence="8">SusD family protein</fullName>
    </submittedName>
</protein>
<dbReference type="Proteomes" id="UP000199312">
    <property type="component" value="Unassembled WGS sequence"/>
</dbReference>
<comment type="similarity">
    <text evidence="2">Belongs to the SusD family.</text>
</comment>
<proteinExistence type="inferred from homology"/>
<dbReference type="Pfam" id="PF07980">
    <property type="entry name" value="SusD_RagB"/>
    <property type="match status" value="1"/>
</dbReference>
<evidence type="ECO:0000256" key="4">
    <source>
        <dbReference type="ARBA" id="ARBA00023136"/>
    </source>
</evidence>
<gene>
    <name evidence="8" type="ORF">SAMN04488006_2816</name>
</gene>
<keyword evidence="4" id="KW-0472">Membrane</keyword>
<dbReference type="Gene3D" id="1.25.40.10">
    <property type="entry name" value="Tetratricopeptide repeat domain"/>
    <property type="match status" value="1"/>
</dbReference>